<dbReference type="EMBL" id="SDKK01000032">
    <property type="protein sequence ID" value="TYC52418.1"/>
    <property type="molecule type" value="Genomic_DNA"/>
</dbReference>
<gene>
    <name evidence="1" type="ORF">ETQ85_22630</name>
</gene>
<comment type="caution">
    <text evidence="1">The sequence shown here is derived from an EMBL/GenBank/DDBJ whole genome shotgun (WGS) entry which is preliminary data.</text>
</comment>
<dbReference type="Proteomes" id="UP000389128">
    <property type="component" value="Unassembled WGS sequence"/>
</dbReference>
<dbReference type="AlphaFoldDB" id="A0A6C2CEU4"/>
<accession>A0A6C2CEU4</accession>
<proteinExistence type="predicted"/>
<evidence type="ECO:0000313" key="1">
    <source>
        <dbReference type="EMBL" id="TYC52418.1"/>
    </source>
</evidence>
<sequence>MADPIKVLQSLGAPLASQYAVFERDQVLTHTQLNEVATWLDQQDRLSRVSLVGIGILAGLHLATDGTSLSVAPGIGITSDGDLIRLAAPLVLAGWRSYDATAPRYEPFYDATGQTLLVTGELVAASDPLGTPLAGLPGVLDKQAVALLLESTDSDPDLCTGADCDNLGRERQHRLRVLLLGRDDAAR</sequence>
<dbReference type="RefSeq" id="WP_222862269.1">
    <property type="nucleotide sequence ID" value="NZ_SDKK01000032.1"/>
</dbReference>
<reference evidence="1 2" key="1">
    <citation type="submission" date="2019-01" db="EMBL/GenBank/DDBJ databases">
        <title>Zoogloea oleivorans genome sequencing and assembly.</title>
        <authorList>
            <person name="Tancsics A."/>
            <person name="Farkas M."/>
            <person name="Kriszt B."/>
            <person name="Maroti G."/>
            <person name="Horvath B."/>
        </authorList>
    </citation>
    <scope>NUCLEOTIDE SEQUENCE [LARGE SCALE GENOMIC DNA]</scope>
    <source>
        <strain evidence="1 2">Buc</strain>
    </source>
</reference>
<feature type="non-terminal residue" evidence="1">
    <location>
        <position position="187"/>
    </location>
</feature>
<keyword evidence="2" id="KW-1185">Reference proteome</keyword>
<protein>
    <submittedName>
        <fullName evidence="1">Uncharacterized protein</fullName>
    </submittedName>
</protein>
<organism evidence="1 2">
    <name type="scientific">Zoogloea oleivorans</name>
    <dbReference type="NCBI Taxonomy" id="1552750"/>
    <lineage>
        <taxon>Bacteria</taxon>
        <taxon>Pseudomonadati</taxon>
        <taxon>Pseudomonadota</taxon>
        <taxon>Betaproteobacteria</taxon>
        <taxon>Rhodocyclales</taxon>
        <taxon>Zoogloeaceae</taxon>
        <taxon>Zoogloea</taxon>
    </lineage>
</organism>
<name>A0A6C2CEU4_9RHOO</name>
<evidence type="ECO:0000313" key="2">
    <source>
        <dbReference type="Proteomes" id="UP000389128"/>
    </source>
</evidence>